<organism evidence="1 2">
    <name type="scientific">Morganella morganii</name>
    <name type="common">Proteus morganii</name>
    <dbReference type="NCBI Taxonomy" id="582"/>
    <lineage>
        <taxon>Bacteria</taxon>
        <taxon>Pseudomonadati</taxon>
        <taxon>Pseudomonadota</taxon>
        <taxon>Gammaproteobacteria</taxon>
        <taxon>Enterobacterales</taxon>
        <taxon>Morganellaceae</taxon>
        <taxon>Morganella</taxon>
    </lineage>
</organism>
<dbReference type="AlphaFoldDB" id="A0AAE4FGK2"/>
<protein>
    <submittedName>
        <fullName evidence="1">Type II toxin-antitoxin system PrlF family antitoxin</fullName>
    </submittedName>
</protein>
<dbReference type="RefSeq" id="WP_036424102.1">
    <property type="nucleotide sequence ID" value="NZ_CAXOML010000008.1"/>
</dbReference>
<sequence length="64" mass="7263">MNTDIPDTVHNQKNQADPLIKPFLNFLARELTDHPEIIQYIDMSYDFQLVAGMDISPGDDIADT</sequence>
<dbReference type="EMBL" id="JAPKIY010000033">
    <property type="protein sequence ID" value="MDS0899574.1"/>
    <property type="molecule type" value="Genomic_DNA"/>
</dbReference>
<reference evidence="1" key="1">
    <citation type="submission" date="2023-02" db="EMBL/GenBank/DDBJ databases">
        <title>Detection, antimicrobial susceptibility and genomic characterization of NDM-producing species of Morganellaceae, Yersiniaceae, and Enterobacteriaceae other than Klebsiella.</title>
        <authorList>
            <person name="Camargo C.H."/>
            <person name="Sacchi C.T."/>
            <person name="Campos K.R."/>
        </authorList>
    </citation>
    <scope>NUCLEOTIDE SEQUENCE</scope>
    <source>
        <strain evidence="1">1189_21</strain>
    </source>
</reference>
<dbReference type="Proteomes" id="UP001182247">
    <property type="component" value="Unassembled WGS sequence"/>
</dbReference>
<accession>A0AAE4FGK2</accession>
<name>A0AAE4FGK2_MORMO</name>
<gene>
    <name evidence="1" type="ORF">OSC06_16570</name>
</gene>
<evidence type="ECO:0000313" key="2">
    <source>
        <dbReference type="Proteomes" id="UP001182247"/>
    </source>
</evidence>
<evidence type="ECO:0000313" key="1">
    <source>
        <dbReference type="EMBL" id="MDS0899574.1"/>
    </source>
</evidence>
<proteinExistence type="predicted"/>
<comment type="caution">
    <text evidence="1">The sequence shown here is derived from an EMBL/GenBank/DDBJ whole genome shotgun (WGS) entry which is preliminary data.</text>
</comment>